<dbReference type="Gene3D" id="6.20.50.80">
    <property type="match status" value="1"/>
</dbReference>
<evidence type="ECO:0000256" key="9">
    <source>
        <dbReference type="ARBA" id="ARBA00022842"/>
    </source>
</evidence>
<dbReference type="Gene3D" id="1.10.150.390">
    <property type="match status" value="1"/>
</dbReference>
<dbReference type="GO" id="GO:0003899">
    <property type="term" value="F:DNA-directed RNA polymerase activity"/>
    <property type="evidence" value="ECO:0007669"/>
    <property type="project" value="UniProtKB-EC"/>
</dbReference>
<dbReference type="Pfam" id="PF04983">
    <property type="entry name" value="RNA_pol_Rpb1_3"/>
    <property type="match status" value="1"/>
</dbReference>
<keyword evidence="6" id="KW-0548">Nucleotidyltransferase</keyword>
<dbReference type="PANTHER" id="PTHR19376">
    <property type="entry name" value="DNA-DIRECTED RNA POLYMERASE"/>
    <property type="match status" value="1"/>
</dbReference>
<proteinExistence type="inferred from homology"/>
<dbReference type="Pfam" id="PF04998">
    <property type="entry name" value="RNA_pol_Rpb1_5"/>
    <property type="match status" value="1"/>
</dbReference>
<dbReference type="Gene3D" id="1.10.132.30">
    <property type="match status" value="1"/>
</dbReference>
<dbReference type="InterPro" id="IPR007080">
    <property type="entry name" value="RNA_pol_Rpb1_1"/>
</dbReference>
<dbReference type="Pfam" id="PF04990">
    <property type="entry name" value="RNA_pol_Rpb1_7"/>
    <property type="match status" value="1"/>
</dbReference>
<dbReference type="InterPro" id="IPR045867">
    <property type="entry name" value="DNA-dir_RpoC_beta_prime"/>
</dbReference>
<dbReference type="InterPro" id="IPR007081">
    <property type="entry name" value="RNA_pol_Rpb1_5"/>
</dbReference>
<evidence type="ECO:0000256" key="2">
    <source>
        <dbReference type="ARBA" id="ARBA00012418"/>
    </source>
</evidence>
<dbReference type="InterPro" id="IPR000722">
    <property type="entry name" value="RNA_pol_asu"/>
</dbReference>
<dbReference type="InterPro" id="IPR042102">
    <property type="entry name" value="RNA_pol_Rpb1_3_sf"/>
</dbReference>
<dbReference type="Gene3D" id="1.10.274.100">
    <property type="entry name" value="RNA polymerase Rpb1, domain 3"/>
    <property type="match status" value="1"/>
</dbReference>
<dbReference type="Pfam" id="PF04992">
    <property type="entry name" value="RNA_pol_Rpb1_6"/>
    <property type="match status" value="1"/>
</dbReference>
<keyword evidence="10" id="KW-0238">DNA-binding</keyword>
<evidence type="ECO:0000313" key="14">
    <source>
        <dbReference type="EMBL" id="QHS90644.1"/>
    </source>
</evidence>
<dbReference type="Gene3D" id="4.10.860.120">
    <property type="entry name" value="RNA polymerase II, clamp domain"/>
    <property type="match status" value="1"/>
</dbReference>
<sequence>MSIYKELSYENYIEQVKGIRFCILGPNEIRRMSVAEITKTDTYLGNDPVINGLFDPRMGVLDHNKLCHTCEQKNTFCPGHFGHINLAKPVFYIQFFDTVRKLLKCVCFRCSKLLIDPESPQVKAILSKKYSRQKRWEMIYKLCSKVKRCGQETLDGCKAKQPDKIYREPIVKVVMEWKDLDTDKEDIKKQVLNAEEILRILQRISDEDAEILGFHRKYNRPEWMICTVLPVPPPAVRPSVRSDTGLRSEDDLTHKLCDIVKNNTTLKAKIEKGASKEQVDIATQVLQYHVATFIDNNIPGINPAQQRTGRLLKSLTERLKSKEGRIRGNLMGKRVDFSARSVITPDPNISIDELGVPIKIAMNLTFPEVVNKYNRERLMKLVKNGPDVYPGAKCLRQGNRTFWLKNKDRNTIDLKDGDIVERHLLNGDYVLFNRQPSLHRMSMMGHRVVVMPYNTFRSNPSVCPCFNSDYDGDEMNAHIPQSIVTMNELVELAAVPTQIISPRECKPIIAIVQDVPLGVYRLTKSHINMNQKLFFNLLSLNPRFTGIIPEPDKNNKYSGRQILSSIIPKNINIRSPNKSYDSPSDKENFVIIENGEIKQGVVDKLIYQNRTKGLIHSIFNECGADETRLFFDNTQRIICDWLVNNGFSVGISDLIVDNDTQENLKKTIHDMKVKVYDIIARVHTGKFENKSIVNNNDFFETEVNKILNKASSEAGNQGLSKIKDSTNRMINMIKSGSKGNVINVAQMIACLGQVNVEGKRIAYGFENRTLPHYTKYDDGPESRGFVESSFIKGLNPQEFFFHSMGGREGLIDTAVKTSETGYIQRKLVKAMEDCKISYDHTVRNASGTIVQFLYGEDGMDPTKIESQNVPYIEMEYAQLRNTYLLTEDDDLETYIDDNVLEVFKQSTDWISQMDQHFDQIVEDREFMIGTIFNNRLETSIMYPVSFHRIITNARAMFKTCPPSDLNPMYVLLQVNKLCDDVYVSKVSRGNKFFQILARAYLSPKRVIMEYKFDRNTFDYVIQQIKLRFYDAIAHPSEMVGVISAQSIGEPCTQMTLNTFHLSGVSSASKAVRGVPRMKELLSVTKNIKAPALTIHLDKAIRRDKNESKKVLNTIQTAYFKDIVKHSKIYFDPDDFNTTIEDDKFFLESYKEFIKEELMQTSKLTPWLLRMDFDKEKMKEFEITMIDVGNVIYDFYKDTVNCMFSDDSSNNLVMRIKLPEQSNDDVDLVTELKALEKNIMENIIINGVSKINKVVMNNKEYQEYNADTMTFQKTNEWVLETNGTNLIDILGHKKVDATRTVSNDVNEIYELLGIEAARQALYNEMSDIIKDADLYVNFRHISLLVDTMTNKGYMLSIDRHGINRVDIGPLAKCSFEEVTDMLVKAGIFSEIDKITGVSANIMLGQIPPYGTGETDVLIDEHKLQELAPVDEEDDELTQDPFITSIDQSTIDNVCSVDNLGFNFQVPKAQSTIEKINVSVVVK</sequence>
<keyword evidence="9" id="KW-0460">Magnesium</keyword>
<dbReference type="CDD" id="cd02584">
    <property type="entry name" value="RNAP_II_Rpb1_C"/>
    <property type="match status" value="1"/>
</dbReference>
<dbReference type="Gene3D" id="3.30.1360.140">
    <property type="match status" value="1"/>
</dbReference>
<evidence type="ECO:0000256" key="11">
    <source>
        <dbReference type="ARBA" id="ARBA00023163"/>
    </source>
</evidence>
<keyword evidence="4" id="KW-0240">DNA-directed RNA polymerase</keyword>
<organism evidence="14">
    <name type="scientific">viral metagenome</name>
    <dbReference type="NCBI Taxonomy" id="1070528"/>
    <lineage>
        <taxon>unclassified sequences</taxon>
        <taxon>metagenomes</taxon>
        <taxon>organismal metagenomes</taxon>
    </lineage>
</organism>
<dbReference type="InterPro" id="IPR006592">
    <property type="entry name" value="RNA_pol_N"/>
</dbReference>
<keyword evidence="7" id="KW-0479">Metal-binding</keyword>
<dbReference type="InterPro" id="IPR038593">
    <property type="entry name" value="RNA_pol_Rpb1_7_sf"/>
</dbReference>
<dbReference type="InterPro" id="IPR007073">
    <property type="entry name" value="RNA_pol_Rpb1_7"/>
</dbReference>
<evidence type="ECO:0000256" key="8">
    <source>
        <dbReference type="ARBA" id="ARBA00022833"/>
    </source>
</evidence>
<dbReference type="Pfam" id="PF05000">
    <property type="entry name" value="RNA_pol_Rpb1_4"/>
    <property type="match status" value="1"/>
</dbReference>
<keyword evidence="8" id="KW-0862">Zinc</keyword>
<dbReference type="SMART" id="SM00663">
    <property type="entry name" value="RPOLA_N"/>
    <property type="match status" value="1"/>
</dbReference>
<evidence type="ECO:0000256" key="4">
    <source>
        <dbReference type="ARBA" id="ARBA00022478"/>
    </source>
</evidence>
<evidence type="ECO:0000256" key="6">
    <source>
        <dbReference type="ARBA" id="ARBA00022695"/>
    </source>
</evidence>
<dbReference type="InterPro" id="IPR007083">
    <property type="entry name" value="RNA_pol_Rpb1_4"/>
</dbReference>
<evidence type="ECO:0000256" key="5">
    <source>
        <dbReference type="ARBA" id="ARBA00022679"/>
    </source>
</evidence>
<dbReference type="PANTHER" id="PTHR19376:SF37">
    <property type="entry name" value="DNA-DIRECTED RNA POLYMERASE II SUBUNIT RPB1"/>
    <property type="match status" value="1"/>
</dbReference>
<comment type="similarity">
    <text evidence="1">Belongs to the RNA polymerase beta' chain family.</text>
</comment>
<dbReference type="GO" id="GO:0006351">
    <property type="term" value="P:DNA-templated transcription"/>
    <property type="evidence" value="ECO:0007669"/>
    <property type="project" value="InterPro"/>
</dbReference>
<dbReference type="Gene3D" id="2.40.40.20">
    <property type="match status" value="1"/>
</dbReference>
<evidence type="ECO:0000259" key="13">
    <source>
        <dbReference type="SMART" id="SM00663"/>
    </source>
</evidence>
<dbReference type="CDD" id="cd02733">
    <property type="entry name" value="RNAP_II_RPB1_N"/>
    <property type="match status" value="1"/>
</dbReference>
<dbReference type="GO" id="GO:0005665">
    <property type="term" value="C:RNA polymerase II, core complex"/>
    <property type="evidence" value="ECO:0007669"/>
    <property type="project" value="TreeGrafter"/>
</dbReference>
<accession>A0A6C0BFY0</accession>
<dbReference type="GO" id="GO:0046872">
    <property type="term" value="F:metal ion binding"/>
    <property type="evidence" value="ECO:0007669"/>
    <property type="project" value="UniProtKB-KW"/>
</dbReference>
<dbReference type="InterPro" id="IPR044893">
    <property type="entry name" value="RNA_pol_Rpb1_clamp_domain"/>
</dbReference>
<evidence type="ECO:0000256" key="10">
    <source>
        <dbReference type="ARBA" id="ARBA00023125"/>
    </source>
</evidence>
<evidence type="ECO:0000256" key="1">
    <source>
        <dbReference type="ARBA" id="ARBA00006460"/>
    </source>
</evidence>
<dbReference type="EMBL" id="MN739142">
    <property type="protein sequence ID" value="QHS90644.1"/>
    <property type="molecule type" value="Genomic_DNA"/>
</dbReference>
<dbReference type="FunFam" id="4.10.860.120:FF:000003">
    <property type="entry name" value="DNA-directed RNA polymerase subunit"/>
    <property type="match status" value="1"/>
</dbReference>
<evidence type="ECO:0000256" key="3">
    <source>
        <dbReference type="ARBA" id="ARBA00016625"/>
    </source>
</evidence>
<keyword evidence="11" id="KW-0804">Transcription</keyword>
<dbReference type="InterPro" id="IPR038120">
    <property type="entry name" value="Rpb1_funnel_sf"/>
</dbReference>
<dbReference type="GO" id="GO:0003677">
    <property type="term" value="F:DNA binding"/>
    <property type="evidence" value="ECO:0007669"/>
    <property type="project" value="UniProtKB-KW"/>
</dbReference>
<evidence type="ECO:0000256" key="7">
    <source>
        <dbReference type="ARBA" id="ARBA00022723"/>
    </source>
</evidence>
<protein>
    <recommendedName>
        <fullName evidence="3">DNA-directed RNA polymerase II subunit RPB1</fullName>
        <ecNumber evidence="2">2.7.7.6</ecNumber>
    </recommendedName>
    <alternativeName>
        <fullName evidence="12">DNA-directed RNA polymerase II subunit rpb1</fullName>
    </alternativeName>
</protein>
<evidence type="ECO:0000256" key="12">
    <source>
        <dbReference type="ARBA" id="ARBA00073930"/>
    </source>
</evidence>
<name>A0A6C0BFY0_9ZZZZ</name>
<dbReference type="SUPFAM" id="SSF64484">
    <property type="entry name" value="beta and beta-prime subunits of DNA dependent RNA-polymerase"/>
    <property type="match status" value="1"/>
</dbReference>
<reference evidence="14" key="1">
    <citation type="journal article" date="2020" name="Nature">
        <title>Giant virus diversity and host interactions through global metagenomics.</title>
        <authorList>
            <person name="Schulz F."/>
            <person name="Roux S."/>
            <person name="Paez-Espino D."/>
            <person name="Jungbluth S."/>
            <person name="Walsh D.A."/>
            <person name="Denef V.J."/>
            <person name="McMahon K.D."/>
            <person name="Konstantinidis K.T."/>
            <person name="Eloe-Fadrosh E.A."/>
            <person name="Kyrpides N.C."/>
            <person name="Woyke T."/>
        </authorList>
    </citation>
    <scope>NUCLEOTIDE SEQUENCE</scope>
    <source>
        <strain evidence="14">GVMAG-M-3300010354-11</strain>
    </source>
</reference>
<dbReference type="EC" id="2.7.7.6" evidence="2"/>
<dbReference type="NCBIfam" id="NF006336">
    <property type="entry name" value="PRK08566.1"/>
    <property type="match status" value="1"/>
</dbReference>
<keyword evidence="5" id="KW-0808">Transferase</keyword>
<dbReference type="InterPro" id="IPR007066">
    <property type="entry name" value="RNA_pol_Rpb1_3"/>
</dbReference>
<dbReference type="Gene3D" id="3.30.1490.180">
    <property type="entry name" value="RNA polymerase ii"/>
    <property type="match status" value="1"/>
</dbReference>
<dbReference type="InterPro" id="IPR007075">
    <property type="entry name" value="RNA_pol_Rpb1_6"/>
</dbReference>
<dbReference type="Pfam" id="PF00623">
    <property type="entry name" value="RNA_pol_Rpb1_2"/>
    <property type="match status" value="1"/>
</dbReference>
<dbReference type="FunFam" id="2.40.40.20:FF:000019">
    <property type="entry name" value="DNA-directed RNA polymerase II subunit RPB1"/>
    <property type="match status" value="1"/>
</dbReference>
<dbReference type="Gene3D" id="6.10.250.2940">
    <property type="match status" value="1"/>
</dbReference>
<dbReference type="Pfam" id="PF04997">
    <property type="entry name" value="RNA_pol_Rpb1_1"/>
    <property type="match status" value="1"/>
</dbReference>
<feature type="domain" description="RNA polymerase N-terminal" evidence="13">
    <location>
        <begin position="222"/>
        <end position="523"/>
    </location>
</feature>